<proteinExistence type="predicted"/>
<dbReference type="PROSITE" id="PS50003">
    <property type="entry name" value="PH_DOMAIN"/>
    <property type="match status" value="1"/>
</dbReference>
<dbReference type="OrthoDB" id="422827at2759"/>
<protein>
    <recommendedName>
        <fullName evidence="6">SAM and PH domain-containing protein</fullName>
    </recommendedName>
</protein>
<feature type="domain" description="SAM" evidence="3">
    <location>
        <begin position="185"/>
        <end position="249"/>
    </location>
</feature>
<evidence type="ECO:0000313" key="5">
    <source>
        <dbReference type="Proteomes" id="UP000800041"/>
    </source>
</evidence>
<dbReference type="Gene3D" id="1.10.150.50">
    <property type="entry name" value="Transcription Factor, Ets-1"/>
    <property type="match status" value="1"/>
</dbReference>
<evidence type="ECO:0000259" key="2">
    <source>
        <dbReference type="PROSITE" id="PS50003"/>
    </source>
</evidence>
<dbReference type="EMBL" id="ML977151">
    <property type="protein sequence ID" value="KAF1987758.1"/>
    <property type="molecule type" value="Genomic_DNA"/>
</dbReference>
<evidence type="ECO:0000313" key="4">
    <source>
        <dbReference type="EMBL" id="KAF1987758.1"/>
    </source>
</evidence>
<evidence type="ECO:0000259" key="3">
    <source>
        <dbReference type="PROSITE" id="PS50105"/>
    </source>
</evidence>
<dbReference type="InterPro" id="IPR001660">
    <property type="entry name" value="SAM"/>
</dbReference>
<dbReference type="CDD" id="cd09535">
    <property type="entry name" value="SAM_BOI-like_fungal"/>
    <property type="match status" value="1"/>
</dbReference>
<accession>A0A6G1H466</accession>
<dbReference type="Pfam" id="PF00169">
    <property type="entry name" value="PH"/>
    <property type="match status" value="1"/>
</dbReference>
<sequence>MDTQTPITPLEPGVEMFQRGKTDSLLFVPRTDKPRPVSEVTEMYDTDFEDDNLDDGSSEFEEFAANYEFNSNEGRRSQTTISTFEEVSTPHSSRRSQFDLQIDVRKSVEGPRGPHLFRASHASSIDSTFDYALQLSPVFQKEPPRADTAFTTFSSDRTITTITGLTPHPSQPIEPVVDANDASTWTTQDVAMWMYRCAIDYAIIEQFEANDINGTVLLDLQFEDLKELGIQSFGKRHQLWNQICALRNNEGRVSPIPTPFQDLDAPYSEPRRSNSSANRLKNQDSCGDFSSGLDDAMTPITPGGRKRRGRKHRNRKHDDIITPAESVSIVAIEQLLPKPHKCAKGERCAKWRKQQRLLKRLHDEHGYPISPEHGGQIFIAGDPGNASNAANIVDNVHRPTSEAIPSVVASSDILGPEQTPEFALQEELLRTIGERDPQENVKAFLNFQHVDPPHMVAQTPIEAPPSPTYEMFPAQPTGMVAPHQHLLQNLPRLSIPRSSSAQPTYANTPGGCYSAVDQIYSPYHALSSGIHRYGTPASEMDVPTTAIPLGPISRETSQSVPPGMQFRDPVNRTSSRAADWRRPSFALPRLAEHEVFSPVDDTATLRGSRDLEQSNAAYGITKEKVTPITLDGEESPYPGTTHSGWMKKRKTRLLRHDWEDKHFRLNGANLAMHADALPSSRPLDTLNIDEYAVACSSLASGKLAAKLKALKIATGTNKKDGPEDAAFSFQLVPAGKDGEGQTKVRRVVAGGKTHHFAVKTRDERIDWMRELMLAKALRAKNEGYEVQVNGNMV</sequence>
<feature type="region of interest" description="Disordered" evidence="1">
    <location>
        <begin position="255"/>
        <end position="317"/>
    </location>
</feature>
<dbReference type="Gene3D" id="2.30.29.30">
    <property type="entry name" value="Pleckstrin-homology domain (PH domain)/Phosphotyrosine-binding domain (PTB)"/>
    <property type="match status" value="1"/>
</dbReference>
<feature type="region of interest" description="Disordered" evidence="1">
    <location>
        <begin position="554"/>
        <end position="577"/>
    </location>
</feature>
<dbReference type="SUPFAM" id="SSF47769">
    <property type="entry name" value="SAM/Pointed domain"/>
    <property type="match status" value="1"/>
</dbReference>
<reference evidence="4" key="1">
    <citation type="journal article" date="2020" name="Stud. Mycol.">
        <title>101 Dothideomycetes genomes: a test case for predicting lifestyles and emergence of pathogens.</title>
        <authorList>
            <person name="Haridas S."/>
            <person name="Albert R."/>
            <person name="Binder M."/>
            <person name="Bloem J."/>
            <person name="Labutti K."/>
            <person name="Salamov A."/>
            <person name="Andreopoulos B."/>
            <person name="Baker S."/>
            <person name="Barry K."/>
            <person name="Bills G."/>
            <person name="Bluhm B."/>
            <person name="Cannon C."/>
            <person name="Castanera R."/>
            <person name="Culley D."/>
            <person name="Daum C."/>
            <person name="Ezra D."/>
            <person name="Gonzalez J."/>
            <person name="Henrissat B."/>
            <person name="Kuo A."/>
            <person name="Liang C."/>
            <person name="Lipzen A."/>
            <person name="Lutzoni F."/>
            <person name="Magnuson J."/>
            <person name="Mondo S."/>
            <person name="Nolan M."/>
            <person name="Ohm R."/>
            <person name="Pangilinan J."/>
            <person name="Park H.-J."/>
            <person name="Ramirez L."/>
            <person name="Alfaro M."/>
            <person name="Sun H."/>
            <person name="Tritt A."/>
            <person name="Yoshinaga Y."/>
            <person name="Zwiers L.-H."/>
            <person name="Turgeon B."/>
            <person name="Goodwin S."/>
            <person name="Spatafora J."/>
            <person name="Crous P."/>
            <person name="Grigoriev I."/>
        </authorList>
    </citation>
    <scope>NUCLEOTIDE SEQUENCE</scope>
    <source>
        <strain evidence="4">CBS 113979</strain>
    </source>
</reference>
<feature type="compositionally biased region" description="Polar residues" evidence="1">
    <location>
        <begin position="273"/>
        <end position="285"/>
    </location>
</feature>
<dbReference type="AlphaFoldDB" id="A0A6G1H466"/>
<dbReference type="InterPro" id="IPR001849">
    <property type="entry name" value="PH_domain"/>
</dbReference>
<gene>
    <name evidence="4" type="ORF">K402DRAFT_353366</name>
</gene>
<dbReference type="SUPFAM" id="SSF50729">
    <property type="entry name" value="PH domain-like"/>
    <property type="match status" value="1"/>
</dbReference>
<feature type="compositionally biased region" description="Basic residues" evidence="1">
    <location>
        <begin position="304"/>
        <end position="315"/>
    </location>
</feature>
<evidence type="ECO:0000256" key="1">
    <source>
        <dbReference type="SAM" id="MobiDB-lite"/>
    </source>
</evidence>
<keyword evidence="5" id="KW-1185">Reference proteome</keyword>
<dbReference type="InterPro" id="IPR013761">
    <property type="entry name" value="SAM/pointed_sf"/>
</dbReference>
<dbReference type="Proteomes" id="UP000800041">
    <property type="component" value="Unassembled WGS sequence"/>
</dbReference>
<dbReference type="SMART" id="SM00454">
    <property type="entry name" value="SAM"/>
    <property type="match status" value="1"/>
</dbReference>
<name>A0A6G1H466_9PEZI</name>
<dbReference type="SMART" id="SM00233">
    <property type="entry name" value="PH"/>
    <property type="match status" value="1"/>
</dbReference>
<dbReference type="Pfam" id="PF07647">
    <property type="entry name" value="SAM_2"/>
    <property type="match status" value="1"/>
</dbReference>
<organism evidence="4 5">
    <name type="scientific">Aulographum hederae CBS 113979</name>
    <dbReference type="NCBI Taxonomy" id="1176131"/>
    <lineage>
        <taxon>Eukaryota</taxon>
        <taxon>Fungi</taxon>
        <taxon>Dikarya</taxon>
        <taxon>Ascomycota</taxon>
        <taxon>Pezizomycotina</taxon>
        <taxon>Dothideomycetes</taxon>
        <taxon>Pleosporomycetidae</taxon>
        <taxon>Aulographales</taxon>
        <taxon>Aulographaceae</taxon>
    </lineage>
</organism>
<dbReference type="InterPro" id="IPR011993">
    <property type="entry name" value="PH-like_dom_sf"/>
</dbReference>
<evidence type="ECO:0008006" key="6">
    <source>
        <dbReference type="Google" id="ProtNLM"/>
    </source>
</evidence>
<feature type="domain" description="PH" evidence="2">
    <location>
        <begin position="639"/>
        <end position="776"/>
    </location>
</feature>
<dbReference type="PROSITE" id="PS50105">
    <property type="entry name" value="SAM_DOMAIN"/>
    <property type="match status" value="1"/>
</dbReference>